<comment type="caution">
    <text evidence="3">The sequence shown here is derived from an EMBL/GenBank/DDBJ whole genome shotgun (WGS) entry which is preliminary data.</text>
</comment>
<dbReference type="Pfam" id="PF00059">
    <property type="entry name" value="Lectin_C"/>
    <property type="match status" value="1"/>
</dbReference>
<dbReference type="CDD" id="cd00037">
    <property type="entry name" value="CLECT"/>
    <property type="match status" value="1"/>
</dbReference>
<feature type="domain" description="C-type lectin" evidence="2">
    <location>
        <begin position="27"/>
        <end position="144"/>
    </location>
</feature>
<dbReference type="InterPro" id="IPR016187">
    <property type="entry name" value="CTDL_fold"/>
</dbReference>
<dbReference type="Gene3D" id="3.10.100.10">
    <property type="entry name" value="Mannose-Binding Protein A, subunit A"/>
    <property type="match status" value="1"/>
</dbReference>
<dbReference type="PROSITE" id="PS00615">
    <property type="entry name" value="C_TYPE_LECTIN_1"/>
    <property type="match status" value="1"/>
</dbReference>
<dbReference type="PROSITE" id="PS50041">
    <property type="entry name" value="C_TYPE_LECTIN_2"/>
    <property type="match status" value="1"/>
</dbReference>
<dbReference type="EMBL" id="BMAT01009417">
    <property type="protein sequence ID" value="GFS06050.1"/>
    <property type="molecule type" value="Genomic_DNA"/>
</dbReference>
<dbReference type="PANTHER" id="PTHR22801">
    <property type="entry name" value="LITHOSTATHINE"/>
    <property type="match status" value="1"/>
</dbReference>
<dbReference type="InterPro" id="IPR016186">
    <property type="entry name" value="C-type_lectin-like/link_sf"/>
</dbReference>
<dbReference type="InterPro" id="IPR001304">
    <property type="entry name" value="C-type_lectin-like"/>
</dbReference>
<keyword evidence="1" id="KW-1015">Disulfide bond</keyword>
<protein>
    <submittedName>
        <fullName evidence="3">CD209 antigen</fullName>
    </submittedName>
</protein>
<name>A0AAV4I802_9GAST</name>
<dbReference type="SMART" id="SM00034">
    <property type="entry name" value="CLECT"/>
    <property type="match status" value="1"/>
</dbReference>
<evidence type="ECO:0000259" key="2">
    <source>
        <dbReference type="PROSITE" id="PS50041"/>
    </source>
</evidence>
<dbReference type="PANTHER" id="PTHR22801:SF63">
    <property type="entry name" value="C-TYPE LECTIN DOMAIN-CONTAINING PROTEIN"/>
    <property type="match status" value="1"/>
</dbReference>
<evidence type="ECO:0000313" key="4">
    <source>
        <dbReference type="Proteomes" id="UP000762676"/>
    </source>
</evidence>
<organism evidence="3 4">
    <name type="scientific">Elysia marginata</name>
    <dbReference type="NCBI Taxonomy" id="1093978"/>
    <lineage>
        <taxon>Eukaryota</taxon>
        <taxon>Metazoa</taxon>
        <taxon>Spiralia</taxon>
        <taxon>Lophotrochozoa</taxon>
        <taxon>Mollusca</taxon>
        <taxon>Gastropoda</taxon>
        <taxon>Heterobranchia</taxon>
        <taxon>Euthyneura</taxon>
        <taxon>Panpulmonata</taxon>
        <taxon>Sacoglossa</taxon>
        <taxon>Placobranchoidea</taxon>
        <taxon>Plakobranchidae</taxon>
        <taxon>Elysia</taxon>
    </lineage>
</organism>
<reference evidence="3 4" key="1">
    <citation type="journal article" date="2021" name="Elife">
        <title>Chloroplast acquisition without the gene transfer in kleptoplastic sea slugs, Plakobranchus ocellatus.</title>
        <authorList>
            <person name="Maeda T."/>
            <person name="Takahashi S."/>
            <person name="Yoshida T."/>
            <person name="Shimamura S."/>
            <person name="Takaki Y."/>
            <person name="Nagai Y."/>
            <person name="Toyoda A."/>
            <person name="Suzuki Y."/>
            <person name="Arimoto A."/>
            <person name="Ishii H."/>
            <person name="Satoh N."/>
            <person name="Nishiyama T."/>
            <person name="Hasebe M."/>
            <person name="Maruyama T."/>
            <person name="Minagawa J."/>
            <person name="Obokata J."/>
            <person name="Shigenobu S."/>
        </authorList>
    </citation>
    <scope>NUCLEOTIDE SEQUENCE [LARGE SCALE GENOMIC DNA]</scope>
</reference>
<dbReference type="AlphaFoldDB" id="A0AAV4I802"/>
<evidence type="ECO:0000256" key="1">
    <source>
        <dbReference type="ARBA" id="ARBA00023157"/>
    </source>
</evidence>
<proteinExistence type="predicted"/>
<dbReference type="SUPFAM" id="SSF56436">
    <property type="entry name" value="C-type lectin-like"/>
    <property type="match status" value="1"/>
</dbReference>
<dbReference type="InterPro" id="IPR018378">
    <property type="entry name" value="C-type_lectin_CS"/>
</dbReference>
<dbReference type="Proteomes" id="UP000762676">
    <property type="component" value="Unassembled WGS sequence"/>
</dbReference>
<gene>
    <name evidence="3" type="ORF">ElyMa_004697600</name>
</gene>
<keyword evidence="4" id="KW-1185">Reference proteome</keyword>
<evidence type="ECO:0000313" key="3">
    <source>
        <dbReference type="EMBL" id="GFS06050.1"/>
    </source>
</evidence>
<dbReference type="InterPro" id="IPR050801">
    <property type="entry name" value="Ca-Dep_Lectins_ImmuneDev"/>
</dbReference>
<sequence>MIYVNQVYLNNSLPIFPHQLYKLDPDAEPVCLRDITAKANFDIARSTCVSYGGFLISIKTVEKLELFKSITSGQDRWVGLDDIDVEGQFVWHGDGSNLTAVQEKAVFSSGEPNNLGEEDCVQFRAHVQKLNDLPCHHKFGFVCERSLPGSTC</sequence>
<accession>A0AAV4I802</accession>